<dbReference type="PANTHER" id="PTHR38434:SF1">
    <property type="entry name" value="BLL2549 PROTEIN"/>
    <property type="match status" value="1"/>
</dbReference>
<feature type="transmembrane region" description="Helical" evidence="1">
    <location>
        <begin position="195"/>
        <end position="214"/>
    </location>
</feature>
<feature type="transmembrane region" description="Helical" evidence="1">
    <location>
        <begin position="318"/>
        <end position="339"/>
    </location>
</feature>
<feature type="transmembrane region" description="Helical" evidence="1">
    <location>
        <begin position="220"/>
        <end position="240"/>
    </location>
</feature>
<keyword evidence="3" id="KW-1185">Reference proteome</keyword>
<dbReference type="OrthoDB" id="666059at2"/>
<accession>A0A2S7U2W3</accession>
<feature type="transmembrane region" description="Helical" evidence="1">
    <location>
        <begin position="901"/>
        <end position="919"/>
    </location>
</feature>
<feature type="transmembrane region" description="Helical" evidence="1">
    <location>
        <begin position="763"/>
        <end position="781"/>
    </location>
</feature>
<dbReference type="PANTHER" id="PTHR38434">
    <property type="entry name" value="BLL2549 PROTEIN"/>
    <property type="match status" value="1"/>
</dbReference>
<dbReference type="AlphaFoldDB" id="A0A2S7U2W3"/>
<feature type="transmembrane region" description="Helical" evidence="1">
    <location>
        <begin position="650"/>
        <end position="668"/>
    </location>
</feature>
<dbReference type="RefSeq" id="WP_105043258.1">
    <property type="nucleotide sequence ID" value="NZ_MQWA01000001.1"/>
</dbReference>
<evidence type="ECO:0008006" key="4">
    <source>
        <dbReference type="Google" id="ProtNLM"/>
    </source>
</evidence>
<keyword evidence="1" id="KW-0812">Transmembrane</keyword>
<proteinExistence type="predicted"/>
<protein>
    <recommendedName>
        <fullName evidence="4">DUF2339 domain-containing protein</fullName>
    </recommendedName>
</protein>
<feature type="transmembrane region" description="Helical" evidence="1">
    <location>
        <begin position="407"/>
        <end position="423"/>
    </location>
</feature>
<evidence type="ECO:0000313" key="2">
    <source>
        <dbReference type="EMBL" id="PQJ28761.1"/>
    </source>
</evidence>
<reference evidence="2 3" key="1">
    <citation type="submission" date="2016-12" db="EMBL/GenBank/DDBJ databases">
        <title>Study of bacterial adaptation to deep sea.</title>
        <authorList>
            <person name="Song J."/>
            <person name="Yoshizawa S."/>
            <person name="Kogure K."/>
        </authorList>
    </citation>
    <scope>NUCLEOTIDE SEQUENCE [LARGE SCALE GENOMIC DNA]</scope>
    <source>
        <strain evidence="2 3">SAORIC-165</strain>
    </source>
</reference>
<dbReference type="InterPro" id="IPR019286">
    <property type="entry name" value="DUF2339_TM"/>
</dbReference>
<comment type="caution">
    <text evidence="2">The sequence shown here is derived from an EMBL/GenBank/DDBJ whole genome shotgun (WGS) entry which is preliminary data.</text>
</comment>
<dbReference type="Pfam" id="PF10101">
    <property type="entry name" value="DUF2339"/>
    <property type="match status" value="1"/>
</dbReference>
<feature type="transmembrane region" description="Helical" evidence="1">
    <location>
        <begin position="476"/>
        <end position="495"/>
    </location>
</feature>
<feature type="transmembrane region" description="Helical" evidence="1">
    <location>
        <begin position="559"/>
        <end position="579"/>
    </location>
</feature>
<keyword evidence="1" id="KW-0472">Membrane</keyword>
<name>A0A2S7U2W3_9BACT</name>
<organism evidence="2 3">
    <name type="scientific">Rubritalea profundi</name>
    <dbReference type="NCBI Taxonomy" id="1658618"/>
    <lineage>
        <taxon>Bacteria</taxon>
        <taxon>Pseudomonadati</taxon>
        <taxon>Verrucomicrobiota</taxon>
        <taxon>Verrucomicrobiia</taxon>
        <taxon>Verrucomicrobiales</taxon>
        <taxon>Rubritaleaceae</taxon>
        <taxon>Rubritalea</taxon>
    </lineage>
</organism>
<dbReference type="EMBL" id="MQWA01000001">
    <property type="protein sequence ID" value="PQJ28761.1"/>
    <property type="molecule type" value="Genomic_DNA"/>
</dbReference>
<feature type="transmembrane region" description="Helical" evidence="1">
    <location>
        <begin position="377"/>
        <end position="395"/>
    </location>
</feature>
<keyword evidence="1" id="KW-1133">Transmembrane helix</keyword>
<feature type="transmembrane region" description="Helical" evidence="1">
    <location>
        <begin position="164"/>
        <end position="183"/>
    </location>
</feature>
<sequence length="929" mass="102478">MDPAAKAKLDALESRQGELASHLITLQQQYQLLEQSIDQFKRDSVHSEEVQKMTANVEAPTQPPSEEIYQEVMHTTPPPVPVAAQPSQISAPVEPPQAFEPAPPEVHTPLESPAELPTFNPNWEINFGQTWLVRIGVLSLLTGLIFLSTYAYKNWIYEAPAALKVGFFMLLSLGLTGAGFYFERAKENLKLYGRAITAGGLAAGYYTIYAAHFVESLHCISSPVMAGALLTAWAAIMLAYSCWKQSRIISIMATGLAFYGTIVNPAGWLSLFSALLLSASGMFLLVRYKWNNVGIITICAAYVAHAFWLGYYPQQLDPVVRICYLASYWAIFACATSRFAGATIELATARLITAINNSSSWVLAAFILPSFTDRPELGTISLIVGGFFLLCGGLARRQLIWKKELSNIYLYQGLFLITIGILVEASGYHRFLILALEAIMLMLAGHRLQHKWLKGISLIVYAFALGSTFFSNDPPMLSFIALSVISALYAGLTRWSLNVGESNEGIVALFPAFSTWIILYFGVFDGFETTQSLSYTIAIAALVWGLFLALKKKLYLQDLALIASIIPLVCGGILSLYHFDSANSLGVALPIIGLGMWWSSKQILQLQQRNFDQAPLTPWNDISDILAWAYSCFVSFTIYQLVSLSPTSDLMWLYFGGALAILAHFLAVITKRISIAIPAQVFHILAILSINNHSPSASLLPFMFLGLHLFLSEYLWGAKPILRRFLAPLAAIALCRATDHPEIFLTVLALAFYGLAFFRKDNLLTITGALATLFIASFDGIIEPYHSFELLDYLPMAALLAICAIPNWSDEKLTKPWSFAKGGFKFGTLILLFAYASAHTLDHYVGNGLAICWALLAAAIFSLGLFTQHRSYRLTGLIALAASIIHVVTIDVMALNTLGRILSFITIGLILMGLGYLYNRFQERISKFL</sequence>
<feature type="transmembrane region" description="Helical" evidence="1">
    <location>
        <begin position="844"/>
        <end position="867"/>
    </location>
</feature>
<gene>
    <name evidence="2" type="ORF">BSZ32_09795</name>
</gene>
<feature type="transmembrane region" description="Helical" evidence="1">
    <location>
        <begin position="131"/>
        <end position="152"/>
    </location>
</feature>
<feature type="transmembrane region" description="Helical" evidence="1">
    <location>
        <begin position="429"/>
        <end position="445"/>
    </location>
</feature>
<feature type="transmembrane region" description="Helical" evidence="1">
    <location>
        <begin position="874"/>
        <end position="895"/>
    </location>
</feature>
<feature type="transmembrane region" description="Helical" evidence="1">
    <location>
        <begin position="452"/>
        <end position="470"/>
    </location>
</feature>
<dbReference type="Proteomes" id="UP000239907">
    <property type="component" value="Unassembled WGS sequence"/>
</dbReference>
<feature type="transmembrane region" description="Helical" evidence="1">
    <location>
        <begin position="793"/>
        <end position="810"/>
    </location>
</feature>
<feature type="transmembrane region" description="Helical" evidence="1">
    <location>
        <begin position="822"/>
        <end position="838"/>
    </location>
</feature>
<evidence type="ECO:0000313" key="3">
    <source>
        <dbReference type="Proteomes" id="UP000239907"/>
    </source>
</evidence>
<feature type="transmembrane region" description="Helical" evidence="1">
    <location>
        <begin position="533"/>
        <end position="550"/>
    </location>
</feature>
<evidence type="ECO:0000256" key="1">
    <source>
        <dbReference type="SAM" id="Phobius"/>
    </source>
</evidence>
<feature type="transmembrane region" description="Helical" evidence="1">
    <location>
        <begin position="293"/>
        <end position="312"/>
    </location>
</feature>
<feature type="transmembrane region" description="Helical" evidence="1">
    <location>
        <begin position="507"/>
        <end position="527"/>
    </location>
</feature>